<keyword evidence="4" id="KW-1185">Reference proteome</keyword>
<dbReference type="AlphaFoldDB" id="A0A552WXW1"/>
<organism evidence="3 4">
    <name type="scientific">Georgenia yuyongxinii</name>
    <dbReference type="NCBI Taxonomy" id="2589797"/>
    <lineage>
        <taxon>Bacteria</taxon>
        <taxon>Bacillati</taxon>
        <taxon>Actinomycetota</taxon>
        <taxon>Actinomycetes</taxon>
        <taxon>Micrococcales</taxon>
        <taxon>Bogoriellaceae</taxon>
        <taxon>Georgenia</taxon>
    </lineage>
</organism>
<feature type="domain" description="Putative Flp pilus-assembly TadG-like N-terminal" evidence="2">
    <location>
        <begin position="15"/>
        <end position="62"/>
    </location>
</feature>
<proteinExistence type="predicted"/>
<gene>
    <name evidence="3" type="ORF">FJ693_01160</name>
</gene>
<evidence type="ECO:0000259" key="2">
    <source>
        <dbReference type="Pfam" id="PF13400"/>
    </source>
</evidence>
<evidence type="ECO:0000256" key="1">
    <source>
        <dbReference type="SAM" id="Phobius"/>
    </source>
</evidence>
<accession>A0A552WXW1</accession>
<dbReference type="InterPro" id="IPR028087">
    <property type="entry name" value="Tad_N"/>
</dbReference>
<name>A0A552WXW1_9MICO</name>
<evidence type="ECO:0000313" key="3">
    <source>
        <dbReference type="EMBL" id="TRW47439.1"/>
    </source>
</evidence>
<protein>
    <submittedName>
        <fullName evidence="3">Pilus assembly protein</fullName>
    </submittedName>
</protein>
<dbReference type="EMBL" id="VJXR01000002">
    <property type="protein sequence ID" value="TRW47439.1"/>
    <property type="molecule type" value="Genomic_DNA"/>
</dbReference>
<sequence length="146" mass="14635">MTHGISGWAGDGERGSISAWLALGSIVMILCAGLAVDLGGRVHALQRAQDVAAQAARAGGQQVLASKAIQGQALTVDPGAAVAGAEQYLAAKDATGSVTVTDSTTLTVSVTNAYPTVFLGIIGIDSLEVTSTASARLVRTLGGDER</sequence>
<dbReference type="Proteomes" id="UP000318693">
    <property type="component" value="Unassembled WGS sequence"/>
</dbReference>
<keyword evidence="1" id="KW-1133">Transmembrane helix</keyword>
<dbReference type="RefSeq" id="WP_143416714.1">
    <property type="nucleotide sequence ID" value="NZ_VJXR01000002.1"/>
</dbReference>
<dbReference type="Pfam" id="PF13400">
    <property type="entry name" value="Tad"/>
    <property type="match status" value="1"/>
</dbReference>
<keyword evidence="1" id="KW-0472">Membrane</keyword>
<feature type="transmembrane region" description="Helical" evidence="1">
    <location>
        <begin position="17"/>
        <end position="38"/>
    </location>
</feature>
<reference evidence="3 4" key="1">
    <citation type="submission" date="2019-07" db="EMBL/GenBank/DDBJ databases">
        <title>Georgenia wutianyii sp. nov. and Georgenia *** sp. nov. isolated from plateau pika (Ochotona curzoniae) in the Qinghai-Tibet plateau of China.</title>
        <authorList>
            <person name="Tian Z."/>
        </authorList>
    </citation>
    <scope>NUCLEOTIDE SEQUENCE [LARGE SCALE GENOMIC DNA]</scope>
    <source>
        <strain evidence="3 4">Z446</strain>
    </source>
</reference>
<evidence type="ECO:0000313" key="4">
    <source>
        <dbReference type="Proteomes" id="UP000318693"/>
    </source>
</evidence>
<comment type="caution">
    <text evidence="3">The sequence shown here is derived from an EMBL/GenBank/DDBJ whole genome shotgun (WGS) entry which is preliminary data.</text>
</comment>
<keyword evidence="1" id="KW-0812">Transmembrane</keyword>